<organism evidence="8">
    <name type="scientific">Schistosoma japonicum</name>
    <name type="common">Blood fluke</name>
    <dbReference type="NCBI Taxonomy" id="6182"/>
    <lineage>
        <taxon>Eukaryota</taxon>
        <taxon>Metazoa</taxon>
        <taxon>Spiralia</taxon>
        <taxon>Lophotrochozoa</taxon>
        <taxon>Platyhelminthes</taxon>
        <taxon>Trematoda</taxon>
        <taxon>Digenea</taxon>
        <taxon>Strigeidida</taxon>
        <taxon>Schistosomatoidea</taxon>
        <taxon>Schistosomatidae</taxon>
        <taxon>Schistosoma</taxon>
    </lineage>
</organism>
<keyword evidence="11" id="KW-1185">Reference proteome</keyword>
<dbReference type="OrthoDB" id="10051815at2759"/>
<keyword evidence="3 7" id="KW-0812">Transmembrane</keyword>
<dbReference type="SUPFAM" id="SSF48652">
    <property type="entry name" value="Tetraspanin"/>
    <property type="match status" value="1"/>
</dbReference>
<dbReference type="AlphaFoldDB" id="B5M6Z7"/>
<keyword evidence="6" id="KW-1015">Disulfide bond</keyword>
<feature type="transmembrane region" description="Helical" evidence="7">
    <location>
        <begin position="83"/>
        <end position="108"/>
    </location>
</feature>
<keyword evidence="4 7" id="KW-1133">Transmembrane helix</keyword>
<dbReference type="STRING" id="6182.B5M6Z7"/>
<name>B5M6Z7_SCHJA</name>
<evidence type="ECO:0000256" key="6">
    <source>
        <dbReference type="PIRSR" id="PIRSR002419-1"/>
    </source>
</evidence>
<reference evidence="10 11" key="5">
    <citation type="submission" date="2019-03" db="EMBL/GenBank/DDBJ databases">
        <title>An improved genome assembly of the fluke Schistosoma japonicum.</title>
        <authorList>
            <person name="Hu W."/>
            <person name="Luo F."/>
            <person name="Yin M."/>
            <person name="Mo X."/>
            <person name="Sun C."/>
            <person name="Wu Q."/>
            <person name="Zhu B."/>
            <person name="Xiang M."/>
            <person name="Wang J."/>
            <person name="Wang Y."/>
            <person name="Zhang T."/>
            <person name="Xu B."/>
            <person name="Zheng H."/>
            <person name="Feng Z."/>
        </authorList>
    </citation>
    <scope>NUCLEOTIDE SEQUENCE [LARGE SCALE GENOMIC DNA]</scope>
    <source>
        <strain evidence="10">HuSjv2</strain>
        <tissue evidence="10">Worms</tissue>
    </source>
</reference>
<feature type="disulfide bond" evidence="6">
    <location>
        <begin position="146"/>
        <end position="165"/>
    </location>
</feature>
<evidence type="ECO:0000256" key="4">
    <source>
        <dbReference type="ARBA" id="ARBA00022989"/>
    </source>
</evidence>
<dbReference type="PANTHER" id="PTHR19282">
    <property type="entry name" value="TETRASPANIN"/>
    <property type="match status" value="1"/>
</dbReference>
<evidence type="ECO:0000256" key="3">
    <source>
        <dbReference type="ARBA" id="ARBA00022692"/>
    </source>
</evidence>
<reference evidence="8" key="2">
    <citation type="submission" date="2008-03" db="EMBL/GenBank/DDBJ databases">
        <authorList>
            <person name="Liu F."/>
            <person name="Lu J."/>
            <person name="Hu W."/>
            <person name="Wang S.-Y."/>
            <person name="Cui S.-J."/>
            <person name="Chi M."/>
            <person name="Yan Q."/>
            <person name="Wang X.-R."/>
            <person name="Song H.-D."/>
            <person name="Xu X.-N."/>
            <person name="Wang J.-J."/>
            <person name="Zhang X.-L."/>
            <person name="Zhang X."/>
            <person name="Wang Z.-Q."/>
            <person name="Xue C.-L."/>
            <person name="Brindley P.J."/>
            <person name="McManus D.P."/>
            <person name="Yang P.-Y."/>
            <person name="Feng Z."/>
            <person name="Chen Z."/>
            <person name="Han Z.-G."/>
        </authorList>
    </citation>
    <scope>NUCLEOTIDE SEQUENCE</scope>
</reference>
<gene>
    <name evidence="10" type="ORF">EWB00_008282</name>
</gene>
<evidence type="ECO:0000256" key="1">
    <source>
        <dbReference type="ARBA" id="ARBA00004141"/>
    </source>
</evidence>
<evidence type="ECO:0000313" key="10">
    <source>
        <dbReference type="EMBL" id="TNN06591.1"/>
    </source>
</evidence>
<dbReference type="PIRSF" id="PIRSF002419">
    <property type="entry name" value="Tetraspanin"/>
    <property type="match status" value="1"/>
</dbReference>
<comment type="similarity">
    <text evidence="2 7">Belongs to the tetraspanin (TM4SF) family.</text>
</comment>
<feature type="transmembrane region" description="Helical" evidence="7">
    <location>
        <begin position="187"/>
        <end position="213"/>
    </location>
</feature>
<reference evidence="9" key="4">
    <citation type="submission" date="2009-03" db="EMBL/GenBank/DDBJ databases">
        <authorList>
            <person name="Gang L."/>
        </authorList>
    </citation>
    <scope>NUCLEOTIDE SEQUENCE</scope>
    <source>
        <strain evidence="9">Anhui</strain>
    </source>
</reference>
<dbReference type="EMBL" id="FN314806">
    <property type="protein sequence ID" value="CAX70538.1"/>
    <property type="molecule type" value="mRNA"/>
</dbReference>
<dbReference type="EMBL" id="SKCS01000457">
    <property type="protein sequence ID" value="TNN06591.1"/>
    <property type="molecule type" value="Genomic_DNA"/>
</dbReference>
<proteinExistence type="evidence at transcript level"/>
<reference evidence="9" key="3">
    <citation type="journal article" date="2009" name="Nature">
        <title>The Schistosoma japonicum genome reveals features of host-parasite interplay.</title>
        <authorList>
            <person name="Liu F."/>
            <person name="Zhou Y."/>
            <person name="Wang Z.Q."/>
            <person name="Lu G."/>
            <person name="Zheng H."/>
            <person name="Brindley P.J."/>
            <person name="McManus D.P."/>
            <person name="Blair D."/>
            <person name="Zhang Q.H."/>
            <person name="Zhong Y."/>
            <person name="Wang S."/>
            <person name="Han Z.G."/>
            <person name="Chen Z."/>
        </authorList>
    </citation>
    <scope>NUCLEOTIDE SEQUENCE</scope>
    <source>
        <strain evidence="9">Anhui</strain>
    </source>
</reference>
<evidence type="ECO:0000256" key="5">
    <source>
        <dbReference type="ARBA" id="ARBA00023136"/>
    </source>
</evidence>
<comment type="subcellular location">
    <subcellularLocation>
        <location evidence="1 7">Membrane</location>
        <topology evidence="1 7">Multi-pass membrane protein</topology>
    </subcellularLocation>
</comment>
<dbReference type="InterPro" id="IPR018499">
    <property type="entry name" value="Tetraspanin/Peripherin"/>
</dbReference>
<dbReference type="Pfam" id="PF00335">
    <property type="entry name" value="Tetraspanin"/>
    <property type="match status" value="1"/>
</dbReference>
<accession>B5M6Z7</accession>
<dbReference type="EMBL" id="EZ000088">
    <property type="protein sequence ID" value="ACE06868.1"/>
    <property type="molecule type" value="mRNA"/>
</dbReference>
<evidence type="ECO:0000313" key="11">
    <source>
        <dbReference type="Proteomes" id="UP000311919"/>
    </source>
</evidence>
<dbReference type="PANTHER" id="PTHR19282:SF519">
    <property type="entry name" value="TETRASPANIN"/>
    <property type="match status" value="1"/>
</dbReference>
<reference evidence="8" key="1">
    <citation type="journal article" date="2006" name="PLoS Pathog.">
        <title>New perspectives on host-parasite interplay by comparative transcriptomic and proteomic analyses of Schistosoma japonicum.</title>
        <authorList>
            <person name="Liu F."/>
            <person name="Lu J."/>
            <person name="Hu W."/>
            <person name="Wang S.Y."/>
            <person name="Cui S.J."/>
            <person name="Chi M."/>
            <person name="Yan Q."/>
            <person name="Wang X.R."/>
            <person name="Song H.D."/>
            <person name="Xu X.N."/>
            <person name="Wang J.J."/>
            <person name="Zhang X.L."/>
            <person name="Zhang X."/>
            <person name="Wang Z.Q."/>
            <person name="Xue C.L."/>
            <person name="Brindley P.J."/>
            <person name="McManus D.P."/>
            <person name="Yang P.Y."/>
            <person name="Feng Z."/>
            <person name="Chen Z."/>
            <person name="Han Z.G."/>
        </authorList>
    </citation>
    <scope>NUCLEOTIDE SEQUENCE</scope>
</reference>
<feature type="transmembrane region" description="Helical" evidence="7">
    <location>
        <begin position="12"/>
        <end position="33"/>
    </location>
</feature>
<feature type="transmembrane region" description="Helical" evidence="7">
    <location>
        <begin position="53"/>
        <end position="76"/>
    </location>
</feature>
<evidence type="ECO:0000313" key="9">
    <source>
        <dbReference type="EMBL" id="CAX70538.1"/>
    </source>
</evidence>
<dbReference type="Gene3D" id="1.10.1450.10">
    <property type="entry name" value="Tetraspanin"/>
    <property type="match status" value="1"/>
</dbReference>
<dbReference type="InterPro" id="IPR008952">
    <property type="entry name" value="Tetraspanin_EC2_sf"/>
</dbReference>
<sequence>MELTLSQQFWTKLFFLLNSLFGIFGIVLLAFGIKGYDILVKFNIILQGTIPVIFPITIFLGCFLLLSTLIGFIGLWKPKQFIVIMHIAIVFIAVLGEICIASITISSIDQFHSTVNSSLLQAVKGYYSNKLYEEQMDRLQSRYMCCGATSYRDYDKAHSIPPFSCLTGYLVYSRGCAEAINSHIQRYVVALISLCYVFAFIKIIYVFISMILLKRFYFMKNSLI</sequence>
<feature type="disulfide bond" evidence="6">
    <location>
        <begin position="145"/>
        <end position="176"/>
    </location>
</feature>
<evidence type="ECO:0000313" key="8">
    <source>
        <dbReference type="EMBL" id="ACE06868.1"/>
    </source>
</evidence>
<dbReference type="GO" id="GO:0005886">
    <property type="term" value="C:plasma membrane"/>
    <property type="evidence" value="ECO:0007669"/>
    <property type="project" value="TreeGrafter"/>
</dbReference>
<keyword evidence="5 7" id="KW-0472">Membrane</keyword>
<evidence type="ECO:0000256" key="2">
    <source>
        <dbReference type="ARBA" id="ARBA00006840"/>
    </source>
</evidence>
<dbReference type="CDD" id="cd03127">
    <property type="entry name" value="tetraspanin_LEL"/>
    <property type="match status" value="1"/>
</dbReference>
<dbReference type="InterPro" id="IPR000301">
    <property type="entry name" value="Tetraspanin_animals"/>
</dbReference>
<evidence type="ECO:0000256" key="7">
    <source>
        <dbReference type="RuleBase" id="RU361218"/>
    </source>
</evidence>
<dbReference type="Proteomes" id="UP000311919">
    <property type="component" value="Unassembled WGS sequence"/>
</dbReference>
<protein>
    <recommendedName>
        <fullName evidence="7">Tetraspanin</fullName>
    </recommendedName>
</protein>